<proteinExistence type="predicted"/>
<keyword evidence="1" id="KW-1133">Transmembrane helix</keyword>
<evidence type="ECO:0000256" key="1">
    <source>
        <dbReference type="SAM" id="Phobius"/>
    </source>
</evidence>
<evidence type="ECO:0008006" key="3">
    <source>
        <dbReference type="Google" id="ProtNLM"/>
    </source>
</evidence>
<keyword evidence="1" id="KW-0812">Transmembrane</keyword>
<organism evidence="2">
    <name type="scientific">Sulfurisphaera javensis</name>
    <dbReference type="NCBI Taxonomy" id="2049879"/>
    <lineage>
        <taxon>Archaea</taxon>
        <taxon>Thermoproteota</taxon>
        <taxon>Thermoprotei</taxon>
        <taxon>Sulfolobales</taxon>
        <taxon>Sulfolobaceae</taxon>
        <taxon>Sulfurisphaera</taxon>
    </lineage>
</organism>
<gene>
    <name evidence="2" type="ORF">SJAV_24850</name>
</gene>
<dbReference type="GeneID" id="92355443"/>
<dbReference type="SUPFAM" id="SSF49478">
    <property type="entry name" value="Cna protein B-type domain"/>
    <property type="match status" value="1"/>
</dbReference>
<keyword evidence="1" id="KW-0472">Membrane</keyword>
<name>A0AAT9GUQ2_9CREN</name>
<accession>A0AAT9GUQ2</accession>
<evidence type="ECO:0000313" key="2">
    <source>
        <dbReference type="EMBL" id="BFH74541.1"/>
    </source>
</evidence>
<protein>
    <recommendedName>
        <fullName evidence="3">Carboxypeptidase regulatory-like domain-containing protein</fullName>
    </recommendedName>
</protein>
<dbReference type="KEGG" id="sjv:SJAV_24850"/>
<dbReference type="AlphaFoldDB" id="A0AAT9GUQ2"/>
<reference evidence="2" key="1">
    <citation type="submission" date="2024-03" db="EMBL/GenBank/DDBJ databases">
        <title>Complete genome sequence of Sulfurisphaera javensis strain KD-1.</title>
        <authorList>
            <person name="Sakai H."/>
            <person name="Nur N."/>
            <person name="Suwanto A."/>
            <person name="Kurosawa N."/>
        </authorList>
    </citation>
    <scope>NUCLEOTIDE SEQUENCE</scope>
    <source>
        <strain evidence="2">KD-1</strain>
    </source>
</reference>
<feature type="transmembrane region" description="Helical" evidence="1">
    <location>
        <begin position="6"/>
        <end position="24"/>
    </location>
</feature>
<dbReference type="RefSeq" id="WP_369610042.1">
    <property type="nucleotide sequence ID" value="NZ_AP031322.1"/>
</dbReference>
<dbReference type="EMBL" id="AP031322">
    <property type="protein sequence ID" value="BFH74541.1"/>
    <property type="molecule type" value="Genomic_DNA"/>
</dbReference>
<sequence length="129" mass="14314">MNKTIYLGLAIIVLILTAIGVYSFNSYKTTITVSNLGGSSINGKYELIVKIYVNYGPFGGTHPLSSADVWLYLNGKYYNQSLTNSQGEVIFYVPPGNYTVFFTVFHITKNIVVNSNTEVVLNYAYLKSS</sequence>